<dbReference type="PANTHER" id="PTHR10824">
    <property type="entry name" value="ACYL-COENZYME A THIOESTERASE-RELATED"/>
    <property type="match status" value="1"/>
</dbReference>
<keyword evidence="6" id="KW-1185">Reference proteome</keyword>
<dbReference type="Pfam" id="PF08840">
    <property type="entry name" value="BAAT_C"/>
    <property type="match status" value="1"/>
</dbReference>
<feature type="active site" description="Charge relay system" evidence="2">
    <location>
        <position position="284"/>
    </location>
</feature>
<dbReference type="Proteomes" id="UP000271974">
    <property type="component" value="Unassembled WGS sequence"/>
</dbReference>
<evidence type="ECO:0000313" key="5">
    <source>
        <dbReference type="EMBL" id="RUS85526.1"/>
    </source>
</evidence>
<evidence type="ECO:0000256" key="1">
    <source>
        <dbReference type="ARBA" id="ARBA00006538"/>
    </source>
</evidence>
<sequence>MQRLHTVVRHLASAAQSQKSYIQPNRLSSTAANTNNAPSIVAEPRAALYDEDVRISLHNFPPEAKVTLHGQVTQQYSKTVFASCGHYLSNKSGLIDLATDPSQGGTYFGVEPMGFLWSLQSAPGHPTDTRMTINVTDKPIVITLKAYLGHLNLEQIYTGKEGQEEEQVSHSVAQLDLERFSKARGVMRHEVEEGNVRGALYLPAGEGPFQGVIDMFGSSGGLTEYRSALLASRGFAALSLAFFKYKDLQEHMYDLKYEYFEESINWLTSHPKVASGGIGVIAVSKGVENALIMGAYSSKVAAVVAINGYCFATVGNYLRNNQVLQKAQNVDLEKIKVTEEGFDLREAMAEPTDIIPVWQGQAKYLLFESLDDYQTKPNAHKDLLDKCPEWKQRDIQVVQYEGAGHLLEPPYNPLCRSSINKGIGVKMKWGGRPREHAYAQLDAWRRTLEFFHQNIPSS</sequence>
<protein>
    <recommendedName>
        <fullName evidence="7">BAAT/Acyl-CoA thioester hydrolase C-terminal domain-containing protein</fullName>
    </recommendedName>
</protein>
<dbReference type="PANTHER" id="PTHR10824:SF4">
    <property type="entry name" value="ACYL-COENZYME A THIOESTERASE 1-LIKE"/>
    <property type="match status" value="1"/>
</dbReference>
<dbReference type="GO" id="GO:0047617">
    <property type="term" value="F:fatty acyl-CoA hydrolase activity"/>
    <property type="evidence" value="ECO:0007669"/>
    <property type="project" value="TreeGrafter"/>
</dbReference>
<dbReference type="Gene3D" id="2.60.40.2240">
    <property type="entry name" value="Acyl-CoA thioester hydrolase/BAAT N-terminal domain"/>
    <property type="match status" value="1"/>
</dbReference>
<dbReference type="InterPro" id="IPR014940">
    <property type="entry name" value="BAAT_C"/>
</dbReference>
<dbReference type="STRING" id="188477.A0A3S0ZXJ2"/>
<name>A0A3S0ZXJ2_ELYCH</name>
<dbReference type="OrthoDB" id="6347013at2759"/>
<evidence type="ECO:0000259" key="4">
    <source>
        <dbReference type="Pfam" id="PF08840"/>
    </source>
</evidence>
<evidence type="ECO:0000313" key="6">
    <source>
        <dbReference type="Proteomes" id="UP000271974"/>
    </source>
</evidence>
<comment type="caution">
    <text evidence="5">The sequence shown here is derived from an EMBL/GenBank/DDBJ whole genome shotgun (WGS) entry which is preliminary data.</text>
</comment>
<dbReference type="Gene3D" id="3.40.50.1820">
    <property type="entry name" value="alpha/beta hydrolase"/>
    <property type="match status" value="1"/>
</dbReference>
<reference evidence="5 6" key="1">
    <citation type="submission" date="2019-01" db="EMBL/GenBank/DDBJ databases">
        <title>A draft genome assembly of the solar-powered sea slug Elysia chlorotica.</title>
        <authorList>
            <person name="Cai H."/>
            <person name="Li Q."/>
            <person name="Fang X."/>
            <person name="Li J."/>
            <person name="Curtis N.E."/>
            <person name="Altenburger A."/>
            <person name="Shibata T."/>
            <person name="Feng M."/>
            <person name="Maeda T."/>
            <person name="Schwartz J.A."/>
            <person name="Shigenobu S."/>
            <person name="Lundholm N."/>
            <person name="Nishiyama T."/>
            <person name="Yang H."/>
            <person name="Hasebe M."/>
            <person name="Li S."/>
            <person name="Pierce S.K."/>
            <person name="Wang J."/>
        </authorList>
    </citation>
    <scope>NUCLEOTIDE SEQUENCE [LARGE SCALE GENOMIC DNA]</scope>
    <source>
        <strain evidence="5">EC2010</strain>
        <tissue evidence="5">Whole organism of an adult</tissue>
    </source>
</reference>
<gene>
    <name evidence="5" type="ORF">EGW08_006734</name>
</gene>
<dbReference type="InterPro" id="IPR029058">
    <property type="entry name" value="AB_hydrolase_fold"/>
</dbReference>
<dbReference type="PIRSF" id="PIRSF016521">
    <property type="entry name" value="Acyl-CoA_hydro"/>
    <property type="match status" value="1"/>
</dbReference>
<feature type="domain" description="Acyl-CoA thioester hydrolase/bile acid-CoA amino acid N-acetyltransferase" evidence="3">
    <location>
        <begin position="50"/>
        <end position="193"/>
    </location>
</feature>
<organism evidence="5 6">
    <name type="scientific">Elysia chlorotica</name>
    <name type="common">Eastern emerald elysia</name>
    <name type="synonym">Sea slug</name>
    <dbReference type="NCBI Taxonomy" id="188477"/>
    <lineage>
        <taxon>Eukaryota</taxon>
        <taxon>Metazoa</taxon>
        <taxon>Spiralia</taxon>
        <taxon>Lophotrochozoa</taxon>
        <taxon>Mollusca</taxon>
        <taxon>Gastropoda</taxon>
        <taxon>Heterobranchia</taxon>
        <taxon>Euthyneura</taxon>
        <taxon>Panpulmonata</taxon>
        <taxon>Sacoglossa</taxon>
        <taxon>Placobranchoidea</taxon>
        <taxon>Plakobranchidae</taxon>
        <taxon>Elysia</taxon>
    </lineage>
</organism>
<dbReference type="InterPro" id="IPR006862">
    <property type="entry name" value="Thio_Ohase/aa_AcTrfase"/>
</dbReference>
<accession>A0A3S0ZXJ2</accession>
<dbReference type="SUPFAM" id="SSF53474">
    <property type="entry name" value="alpha/beta-Hydrolases"/>
    <property type="match status" value="1"/>
</dbReference>
<dbReference type="Pfam" id="PF04775">
    <property type="entry name" value="Bile_Hydr_Trans"/>
    <property type="match status" value="1"/>
</dbReference>
<evidence type="ECO:0000259" key="3">
    <source>
        <dbReference type="Pfam" id="PF04775"/>
    </source>
</evidence>
<dbReference type="GO" id="GO:0006631">
    <property type="term" value="P:fatty acid metabolic process"/>
    <property type="evidence" value="ECO:0007669"/>
    <property type="project" value="TreeGrafter"/>
</dbReference>
<evidence type="ECO:0000256" key="2">
    <source>
        <dbReference type="PIRSR" id="PIRSR016521-1"/>
    </source>
</evidence>
<dbReference type="InterPro" id="IPR016662">
    <property type="entry name" value="Acyl-CoA_thioEstase_long-chain"/>
</dbReference>
<feature type="active site" description="Charge relay system" evidence="2">
    <location>
        <position position="405"/>
    </location>
</feature>
<dbReference type="InterPro" id="IPR042490">
    <property type="entry name" value="Thio_Ohase/BAAT_N"/>
</dbReference>
<feature type="domain" description="BAAT/Acyl-CoA thioester hydrolase C-terminal" evidence="4">
    <location>
        <begin position="257"/>
        <end position="454"/>
    </location>
</feature>
<dbReference type="GO" id="GO:0006637">
    <property type="term" value="P:acyl-CoA metabolic process"/>
    <property type="evidence" value="ECO:0007669"/>
    <property type="project" value="InterPro"/>
</dbReference>
<comment type="similarity">
    <text evidence="1">Belongs to the C/M/P thioester hydrolase family.</text>
</comment>
<evidence type="ECO:0008006" key="7">
    <source>
        <dbReference type="Google" id="ProtNLM"/>
    </source>
</evidence>
<proteinExistence type="inferred from homology"/>
<dbReference type="AlphaFoldDB" id="A0A3S0ZXJ2"/>
<feature type="active site" description="Charge relay system" evidence="2">
    <location>
        <position position="372"/>
    </location>
</feature>
<dbReference type="EMBL" id="RQTK01000167">
    <property type="protein sequence ID" value="RUS85526.1"/>
    <property type="molecule type" value="Genomic_DNA"/>
</dbReference>